<dbReference type="RefSeq" id="WP_212686221.1">
    <property type="nucleotide sequence ID" value="NZ_CAXBSD010000002.1"/>
</dbReference>
<keyword evidence="3" id="KW-0472">Membrane</keyword>
<comment type="subcellular location">
    <subcellularLocation>
        <location evidence="1">Cell outer membrane</location>
        <topology evidence="1">Lipid-anchor</topology>
    </subcellularLocation>
</comment>
<dbReference type="EMBL" id="JAGSPN010000001">
    <property type="protein sequence ID" value="MBR7780864.1"/>
    <property type="molecule type" value="Genomic_DNA"/>
</dbReference>
<comment type="caution">
    <text evidence="9">The sequence shown here is derived from an EMBL/GenBank/DDBJ whole genome shotgun (WGS) entry which is preliminary data.</text>
</comment>
<organism evidence="9 10">
    <name type="scientific">Undibacterium luofuense</name>
    <dbReference type="NCBI Taxonomy" id="2828733"/>
    <lineage>
        <taxon>Bacteria</taxon>
        <taxon>Pseudomonadati</taxon>
        <taxon>Pseudomonadota</taxon>
        <taxon>Betaproteobacteria</taxon>
        <taxon>Burkholderiales</taxon>
        <taxon>Oxalobacteraceae</taxon>
        <taxon>Undibacterium</taxon>
    </lineage>
</organism>
<dbReference type="Pfam" id="PF13627">
    <property type="entry name" value="LptM_cons"/>
    <property type="match status" value="1"/>
</dbReference>
<dbReference type="NCBIfam" id="NF047847">
    <property type="entry name" value="SS_mature_LptM"/>
    <property type="match status" value="1"/>
</dbReference>
<feature type="region of interest" description="Disordered" evidence="7">
    <location>
        <begin position="24"/>
        <end position="51"/>
    </location>
</feature>
<evidence type="ECO:0000313" key="10">
    <source>
        <dbReference type="Proteomes" id="UP000680067"/>
    </source>
</evidence>
<evidence type="ECO:0000256" key="8">
    <source>
        <dbReference type="SAM" id="SignalP"/>
    </source>
</evidence>
<feature type="chain" id="PRO_5037582521" evidence="8">
    <location>
        <begin position="19"/>
        <end position="51"/>
    </location>
</feature>
<feature type="compositionally biased region" description="Low complexity" evidence="7">
    <location>
        <begin position="26"/>
        <end position="42"/>
    </location>
</feature>
<evidence type="ECO:0000256" key="1">
    <source>
        <dbReference type="ARBA" id="ARBA00004459"/>
    </source>
</evidence>
<evidence type="ECO:0000313" key="9">
    <source>
        <dbReference type="EMBL" id="MBR7780864.1"/>
    </source>
</evidence>
<evidence type="ECO:0000256" key="5">
    <source>
        <dbReference type="ARBA" id="ARBA00023237"/>
    </source>
</evidence>
<dbReference type="InterPro" id="IPR032831">
    <property type="entry name" value="LptM_cons"/>
</dbReference>
<keyword evidence="5" id="KW-0998">Cell outer membrane</keyword>
<keyword evidence="4" id="KW-0564">Palmitate</keyword>
<evidence type="ECO:0000256" key="7">
    <source>
        <dbReference type="SAM" id="MobiDB-lite"/>
    </source>
</evidence>
<name>A0A941I5I1_9BURK</name>
<keyword evidence="6 9" id="KW-0449">Lipoprotein</keyword>
<protein>
    <submittedName>
        <fullName evidence="9">Lipoprotein</fullName>
    </submittedName>
</protein>
<evidence type="ECO:0000256" key="4">
    <source>
        <dbReference type="ARBA" id="ARBA00023139"/>
    </source>
</evidence>
<proteinExistence type="predicted"/>
<dbReference type="PROSITE" id="PS51257">
    <property type="entry name" value="PROKAR_LIPOPROTEIN"/>
    <property type="match status" value="1"/>
</dbReference>
<dbReference type="GO" id="GO:0009279">
    <property type="term" value="C:cell outer membrane"/>
    <property type="evidence" value="ECO:0007669"/>
    <property type="project" value="UniProtKB-SubCell"/>
</dbReference>
<reference evidence="9" key="1">
    <citation type="submission" date="2021-04" db="EMBL/GenBank/DDBJ databases">
        <title>novel species isolated from subtropical streams in China.</title>
        <authorList>
            <person name="Lu H."/>
        </authorList>
    </citation>
    <scope>NUCLEOTIDE SEQUENCE</scope>
    <source>
        <strain evidence="9">LFS511W</strain>
    </source>
</reference>
<accession>A0A941I5I1</accession>
<dbReference type="Proteomes" id="UP000680067">
    <property type="component" value="Unassembled WGS sequence"/>
</dbReference>
<feature type="signal peptide" evidence="8">
    <location>
        <begin position="1"/>
        <end position="18"/>
    </location>
</feature>
<keyword evidence="2 8" id="KW-0732">Signal</keyword>
<evidence type="ECO:0000256" key="2">
    <source>
        <dbReference type="ARBA" id="ARBA00022729"/>
    </source>
</evidence>
<dbReference type="AlphaFoldDB" id="A0A941I5I1"/>
<evidence type="ECO:0000256" key="3">
    <source>
        <dbReference type="ARBA" id="ARBA00023136"/>
    </source>
</evidence>
<keyword evidence="10" id="KW-1185">Reference proteome</keyword>
<sequence>MRTLFSVLLLTVMLSACGQKGPLYMPDKPAAHPASSPAPAKAPAKDESVKP</sequence>
<evidence type="ECO:0000256" key="6">
    <source>
        <dbReference type="ARBA" id="ARBA00023288"/>
    </source>
</evidence>
<gene>
    <name evidence="9" type="ORF">KDM89_01820</name>
</gene>